<accession>A0AAV6H0C1</accession>
<dbReference type="Pfam" id="PF15504">
    <property type="entry name" value="DUF4647"/>
    <property type="match status" value="1"/>
</dbReference>
<feature type="compositionally biased region" description="Low complexity" evidence="1">
    <location>
        <begin position="386"/>
        <end position="399"/>
    </location>
</feature>
<protein>
    <submittedName>
        <fullName evidence="2">Uncharacterized protein</fullName>
    </submittedName>
</protein>
<dbReference type="AlphaFoldDB" id="A0AAV6H0C1"/>
<dbReference type="PANTHER" id="PTHR36130:SF1">
    <property type="entry name" value="RIKEN CDNA 4933430I17 GENE"/>
    <property type="match status" value="1"/>
</dbReference>
<sequence length="530" mass="58835">MGSVAERNSHGPHCYWAVCQHPCCWEAERRLSKGISPQKGKLSSQECARTNDEFPTLTVVDVSQWTWGKDKSRSNPMYVSNSTDSLMCEASHQNQFFPSLSPLMEQNRRSEKRLQLPPVTCVDSSNQSKQQVKLNTAWIEPLASCPSPTRGSNMLVVWVPNSDQAPVALSQNSEERAKSPHVAVKEIFCLPSSETLIKSNIRKKTGVKKRVRFQLSFSPSISPLMASDLSEQCSVLGHTAGSWKATEDTGTFPLSDARAPNTTKWRPESAPSANKDPFLLRNKPVVFHDIREKKQRKVPGDVQIMYKLDYKNSEEGIDWKSLRAQAYLWKKYNLSNNRMKDKAVPPEGATAPLSPQHTHPRLNVIPQATVPHLRNPVLKGATGKTSPQQSSLLVSQSKSILKEPSKHSSSPGVQIPLHLFDGDAGKVPIMQGSDVHFTPGPLQPEEHPEDETEPTLNTSVATMSAEAEVPQHSQVMPPAFHSPASKKRLQWADFESLEPEPEVSCPELTAPPPSPKQKVPNEQRAVKMIK</sequence>
<dbReference type="PANTHER" id="PTHR36130">
    <property type="entry name" value="RIKEN CDNA 4933430I17 GENE"/>
    <property type="match status" value="1"/>
</dbReference>
<reference evidence="2" key="1">
    <citation type="submission" date="2020-10" db="EMBL/GenBank/DDBJ databases">
        <title>Chromosome-scale genome assembly of the Allis shad, Alosa alosa.</title>
        <authorList>
            <person name="Margot Z."/>
            <person name="Christophe K."/>
            <person name="Cabau C."/>
            <person name="Louis A."/>
            <person name="Berthelot C."/>
            <person name="Parey E."/>
            <person name="Roest Crollius H."/>
            <person name="Montfort J."/>
            <person name="Robinson-Rechavi M."/>
            <person name="Bucao C."/>
            <person name="Bouchez O."/>
            <person name="Gislard M."/>
            <person name="Lluch J."/>
            <person name="Milhes M."/>
            <person name="Lampietro C."/>
            <person name="Lopez Roques C."/>
            <person name="Donnadieu C."/>
            <person name="Braasch I."/>
            <person name="Desvignes T."/>
            <person name="Postlethwait J."/>
            <person name="Bobe J."/>
            <person name="Guiguen Y."/>
        </authorList>
    </citation>
    <scope>NUCLEOTIDE SEQUENCE</scope>
    <source>
        <strain evidence="2">M-15738</strain>
        <tissue evidence="2">Blood</tissue>
    </source>
</reference>
<keyword evidence="3" id="KW-1185">Reference proteome</keyword>
<comment type="caution">
    <text evidence="2">The sequence shown here is derived from an EMBL/GenBank/DDBJ whole genome shotgun (WGS) entry which is preliminary data.</text>
</comment>
<evidence type="ECO:0000313" key="2">
    <source>
        <dbReference type="EMBL" id="KAG5280803.1"/>
    </source>
</evidence>
<dbReference type="InterPro" id="IPR029134">
    <property type="entry name" value="DUF4647"/>
</dbReference>
<feature type="region of interest" description="Disordered" evidence="1">
    <location>
        <begin position="379"/>
        <end position="530"/>
    </location>
</feature>
<proteinExistence type="predicted"/>
<dbReference type="EMBL" id="JADWDJ010000005">
    <property type="protein sequence ID" value="KAG5280803.1"/>
    <property type="molecule type" value="Genomic_DNA"/>
</dbReference>
<feature type="compositionally biased region" description="Basic and acidic residues" evidence="1">
    <location>
        <begin position="519"/>
        <end position="530"/>
    </location>
</feature>
<name>A0AAV6H0C1_9TELE</name>
<feature type="region of interest" description="Disordered" evidence="1">
    <location>
        <begin position="247"/>
        <end position="274"/>
    </location>
</feature>
<gene>
    <name evidence="2" type="ORF">AALO_G00064190</name>
</gene>
<organism evidence="2 3">
    <name type="scientific">Alosa alosa</name>
    <name type="common">allis shad</name>
    <dbReference type="NCBI Taxonomy" id="278164"/>
    <lineage>
        <taxon>Eukaryota</taxon>
        <taxon>Metazoa</taxon>
        <taxon>Chordata</taxon>
        <taxon>Craniata</taxon>
        <taxon>Vertebrata</taxon>
        <taxon>Euteleostomi</taxon>
        <taxon>Actinopterygii</taxon>
        <taxon>Neopterygii</taxon>
        <taxon>Teleostei</taxon>
        <taxon>Clupei</taxon>
        <taxon>Clupeiformes</taxon>
        <taxon>Clupeoidei</taxon>
        <taxon>Clupeidae</taxon>
        <taxon>Alosa</taxon>
    </lineage>
</organism>
<dbReference type="Proteomes" id="UP000823561">
    <property type="component" value="Chromosome 5"/>
</dbReference>
<evidence type="ECO:0000313" key="3">
    <source>
        <dbReference type="Proteomes" id="UP000823561"/>
    </source>
</evidence>
<evidence type="ECO:0000256" key="1">
    <source>
        <dbReference type="SAM" id="MobiDB-lite"/>
    </source>
</evidence>